<reference evidence="2" key="1">
    <citation type="submission" date="2020-08" db="EMBL/GenBank/DDBJ databases">
        <title>Multicomponent nature underlies the extraordinary mechanical properties of spider dragline silk.</title>
        <authorList>
            <person name="Kono N."/>
            <person name="Nakamura H."/>
            <person name="Mori M."/>
            <person name="Yoshida Y."/>
            <person name="Ohtoshi R."/>
            <person name="Malay A.D."/>
            <person name="Moran D.A.P."/>
            <person name="Tomita M."/>
            <person name="Numata K."/>
            <person name="Arakawa K."/>
        </authorList>
    </citation>
    <scope>NUCLEOTIDE SEQUENCE</scope>
</reference>
<organism evidence="2 3">
    <name type="scientific">Nephila pilipes</name>
    <name type="common">Giant wood spider</name>
    <name type="synonym">Nephila maculata</name>
    <dbReference type="NCBI Taxonomy" id="299642"/>
    <lineage>
        <taxon>Eukaryota</taxon>
        <taxon>Metazoa</taxon>
        <taxon>Ecdysozoa</taxon>
        <taxon>Arthropoda</taxon>
        <taxon>Chelicerata</taxon>
        <taxon>Arachnida</taxon>
        <taxon>Araneae</taxon>
        <taxon>Araneomorphae</taxon>
        <taxon>Entelegynae</taxon>
        <taxon>Araneoidea</taxon>
        <taxon>Nephilidae</taxon>
        <taxon>Nephila</taxon>
    </lineage>
</organism>
<comment type="caution">
    <text evidence="2">The sequence shown here is derived from an EMBL/GenBank/DDBJ whole genome shotgun (WGS) entry which is preliminary data.</text>
</comment>
<feature type="region of interest" description="Disordered" evidence="1">
    <location>
        <begin position="38"/>
        <end position="57"/>
    </location>
</feature>
<evidence type="ECO:0000313" key="2">
    <source>
        <dbReference type="EMBL" id="GFT64660.1"/>
    </source>
</evidence>
<gene>
    <name evidence="2" type="ORF">NPIL_622801</name>
</gene>
<keyword evidence="3" id="KW-1185">Reference proteome</keyword>
<feature type="compositionally biased region" description="Polar residues" evidence="1">
    <location>
        <begin position="40"/>
        <end position="57"/>
    </location>
</feature>
<name>A0A8X6TZP1_NEPPI</name>
<evidence type="ECO:0000256" key="1">
    <source>
        <dbReference type="SAM" id="MobiDB-lite"/>
    </source>
</evidence>
<proteinExistence type="predicted"/>
<accession>A0A8X6TZP1</accession>
<protein>
    <submittedName>
        <fullName evidence="2">Uncharacterized protein</fullName>
    </submittedName>
</protein>
<sequence>MPNDIVDCRVASQPLLLFVREQRCPRNTTWRSATFVPQGCASSSQSGRNPSGQPRGSLATTPLLTFLYEMNPPALSLDRVKWKKYRALMGGGRGSTHPQQNTQHVFLKSEHNILKIFHFNK</sequence>
<dbReference type="EMBL" id="BMAW01019660">
    <property type="protein sequence ID" value="GFT64660.1"/>
    <property type="molecule type" value="Genomic_DNA"/>
</dbReference>
<evidence type="ECO:0000313" key="3">
    <source>
        <dbReference type="Proteomes" id="UP000887013"/>
    </source>
</evidence>
<dbReference type="AlphaFoldDB" id="A0A8X6TZP1"/>
<dbReference type="Proteomes" id="UP000887013">
    <property type="component" value="Unassembled WGS sequence"/>
</dbReference>